<reference evidence="4 5" key="1">
    <citation type="submission" date="2020-11" db="EMBL/GenBank/DDBJ databases">
        <title>Closed and high quality bacterial genomes of the OMM12 community.</title>
        <authorList>
            <person name="Marbouty M."/>
            <person name="Lamy-Besnier Q."/>
            <person name="Debarbieux L."/>
            <person name="Koszul R."/>
        </authorList>
    </citation>
    <scope>NUCLEOTIDE SEQUENCE [LARGE SCALE GENOMIC DNA]</scope>
    <source>
        <strain evidence="4 5">YL31</strain>
    </source>
</reference>
<evidence type="ECO:0000256" key="1">
    <source>
        <dbReference type="ARBA" id="ARBA00022747"/>
    </source>
</evidence>
<dbReference type="InterPro" id="IPR003356">
    <property type="entry name" value="DNA_methylase_A-5"/>
</dbReference>
<sequence length="862" mass="97821">MELSGTLQIICPIRGQLKVKKRSKDGLSATEEFYRVEAIKYLLGKGYPKENFWIEPIIKRFGNGGRNSFRSDFAVLDVPASSISTNDPDQILSHAVIICEVKRDNKKNEYVKNTQVKPMLDFEKKQSTIGLYWDNIEKRVFWIEIKDDIKEIKEGPLSFIPKFGLPIKTTPLTFNTIEPVDSLIDTFERIEDILHQASFPPEKRYEIILQLLLAKIFDEHAFEVRGDEPLDIQDYRSLGTSAEATKKKVAEVVKRAVSFYGKHLPNKLAETLPLSGDTLFEILQILAPIKIIHSKRDVVQTFYMKFAKALYKWDMAQYFTPTTVTDFLVDIINPQFGEHVADPACGSADFLVAAFRTARKYNPGFADCIWGIDNSPNAVQVAVLNMLLNGDGKTNIIKDDSLENIDKYIEKYDILTCNPPFGTKIVEKRPKVLRKYDLGFEWIINEDGLLKKTDTLLSQQETGILFVEVCVKECRPGGRIAIILPNGYLGNRSLKYRIVREWILRHTRVAAIISLPRFTFKSSGADVSASVLYLEKRDAPIESLANDTIYPFAVELIEKVGWDAGNKKAAPIYKRNIEDGSLIIDENGNPVLDCDFEDAINSILASDAANYFEWMSKGKKIDTTKSGWAVSIENVYNDPDLTLDPKRYGKKVVNLRNSLMNKRHITLGDIVDFIPEKQTSTGQKVSVKKSDIYQYVEIQDIGFGDFYSKEMRGWELPSRAKHFSEAGDIYIGSIWGSSIKWCYIPQGIANIVVTNGCFRCRIKPQMKQYLPDLLAYLNSEGWGVQMRSFSRGSDGLAEICEDDAKKVIIPLLEDNVREQLSEFVSNLDHGTTTLNSVVKQLIKEHRVDYSDPNKRPSHIVLV</sequence>
<dbReference type="Proteomes" id="UP000595792">
    <property type="component" value="Chromosome"/>
</dbReference>
<keyword evidence="1" id="KW-0680">Restriction system</keyword>
<gene>
    <name evidence="4" type="ORF">I5Q84_07775</name>
</gene>
<name>A0AAX1KN57_FLAPL</name>
<dbReference type="EMBL" id="CP065315">
    <property type="protein sequence ID" value="QQR07362.1"/>
    <property type="molecule type" value="Genomic_DNA"/>
</dbReference>
<dbReference type="InterPro" id="IPR029063">
    <property type="entry name" value="SAM-dependent_MTases_sf"/>
</dbReference>
<proteinExistence type="predicted"/>
<keyword evidence="4" id="KW-0808">Transferase</keyword>
<dbReference type="GO" id="GO:0003677">
    <property type="term" value="F:DNA binding"/>
    <property type="evidence" value="ECO:0007669"/>
    <property type="project" value="UniProtKB-KW"/>
</dbReference>
<evidence type="ECO:0000313" key="4">
    <source>
        <dbReference type="EMBL" id="QQR07362.1"/>
    </source>
</evidence>
<dbReference type="InterPro" id="IPR044946">
    <property type="entry name" value="Restrct_endonuc_typeI_TRD_sf"/>
</dbReference>
<dbReference type="KEGG" id="fpla:A4U99_18235"/>
<dbReference type="PANTHER" id="PTHR42998:SF1">
    <property type="entry name" value="TYPE I RESTRICTION ENZYME HINDI METHYLASE SUBUNIT"/>
    <property type="match status" value="1"/>
</dbReference>
<dbReference type="AlphaFoldDB" id="A0AAX1KN57"/>
<evidence type="ECO:0000259" key="3">
    <source>
        <dbReference type="Pfam" id="PF02384"/>
    </source>
</evidence>
<dbReference type="GO" id="GO:0009307">
    <property type="term" value="P:DNA restriction-modification system"/>
    <property type="evidence" value="ECO:0007669"/>
    <property type="project" value="UniProtKB-KW"/>
</dbReference>
<dbReference type="GO" id="GO:0008170">
    <property type="term" value="F:N-methyltransferase activity"/>
    <property type="evidence" value="ECO:0007669"/>
    <property type="project" value="InterPro"/>
</dbReference>
<organism evidence="4 5">
    <name type="scientific">Flavonifractor plautii</name>
    <name type="common">Fusobacterium plautii</name>
    <dbReference type="NCBI Taxonomy" id="292800"/>
    <lineage>
        <taxon>Bacteria</taxon>
        <taxon>Bacillati</taxon>
        <taxon>Bacillota</taxon>
        <taxon>Clostridia</taxon>
        <taxon>Eubacteriales</taxon>
        <taxon>Oscillospiraceae</taxon>
        <taxon>Flavonifractor</taxon>
    </lineage>
</organism>
<dbReference type="PRINTS" id="PR00507">
    <property type="entry name" value="N12N6MTFRASE"/>
</dbReference>
<dbReference type="RefSeq" id="WP_084461872.1">
    <property type="nucleotide sequence ID" value="NZ_CP015406.2"/>
</dbReference>
<dbReference type="GO" id="GO:0032259">
    <property type="term" value="P:methylation"/>
    <property type="evidence" value="ECO:0007669"/>
    <property type="project" value="UniProtKB-KW"/>
</dbReference>
<dbReference type="Gene3D" id="3.90.220.20">
    <property type="entry name" value="DNA methylase specificity domains"/>
    <property type="match status" value="1"/>
</dbReference>
<dbReference type="SUPFAM" id="SSF53335">
    <property type="entry name" value="S-adenosyl-L-methionine-dependent methyltransferases"/>
    <property type="match status" value="1"/>
</dbReference>
<feature type="domain" description="DNA methylase adenine-specific" evidence="3">
    <location>
        <begin position="304"/>
        <end position="538"/>
    </location>
</feature>
<dbReference type="Pfam" id="PF02384">
    <property type="entry name" value="N6_Mtase"/>
    <property type="match status" value="1"/>
</dbReference>
<dbReference type="Gene3D" id="3.40.50.150">
    <property type="entry name" value="Vaccinia Virus protein VP39"/>
    <property type="match status" value="1"/>
</dbReference>
<evidence type="ECO:0000256" key="2">
    <source>
        <dbReference type="ARBA" id="ARBA00023125"/>
    </source>
</evidence>
<evidence type="ECO:0000313" key="5">
    <source>
        <dbReference type="Proteomes" id="UP000595792"/>
    </source>
</evidence>
<dbReference type="InterPro" id="IPR052916">
    <property type="entry name" value="Type-I_RE_MTase_Subunit"/>
</dbReference>
<dbReference type="PANTHER" id="PTHR42998">
    <property type="entry name" value="TYPE I RESTRICTION ENZYME HINDVIIP M PROTEIN-RELATED"/>
    <property type="match status" value="1"/>
</dbReference>
<protein>
    <submittedName>
        <fullName evidence="4">N-6 DNA methylase</fullName>
    </submittedName>
</protein>
<keyword evidence="2" id="KW-0238">DNA-binding</keyword>
<accession>A0AAX1KN57</accession>
<dbReference type="SUPFAM" id="SSF116734">
    <property type="entry name" value="DNA methylase specificity domain"/>
    <property type="match status" value="1"/>
</dbReference>
<dbReference type="CDD" id="cd02440">
    <property type="entry name" value="AdoMet_MTases"/>
    <property type="match status" value="1"/>
</dbReference>
<keyword evidence="4" id="KW-0489">Methyltransferase</keyword>